<keyword evidence="3" id="KW-1185">Reference proteome</keyword>
<dbReference type="AlphaFoldDB" id="A0AA38G2J4"/>
<protein>
    <submittedName>
        <fullName evidence="2">Uncharacterized protein</fullName>
    </submittedName>
</protein>
<dbReference type="PANTHER" id="PTHR36032">
    <property type="entry name" value="PHOSPHOPANTOTHENATE--CYSTEINE LIGASE 2"/>
    <property type="match status" value="1"/>
</dbReference>
<proteinExistence type="predicted"/>
<evidence type="ECO:0000313" key="3">
    <source>
        <dbReference type="Proteomes" id="UP000824469"/>
    </source>
</evidence>
<sequence>NRVISKRHSRDRFDRIGSFSNDNGEKDGSLPNNIASFDRGGPSGTNNSSNNNTESLTPGIVRVHGCSNSELAKTMSDRWAAAVHSCNDPSLDATERPVVYSSSGGGSGWGSSKLAHQSPVFWDSRMFLWPCFLGVFSVRNGEKREKSVSFPCCAPIPCFLCFSPPSLVALDPVHAWNSRGAFRNVEEGFSERGGLLGAFPASRAGLAWWL</sequence>
<evidence type="ECO:0000256" key="1">
    <source>
        <dbReference type="SAM" id="MobiDB-lite"/>
    </source>
</evidence>
<gene>
    <name evidence="2" type="ORF">KI387_023223</name>
</gene>
<feature type="non-terminal residue" evidence="2">
    <location>
        <position position="1"/>
    </location>
</feature>
<feature type="region of interest" description="Disordered" evidence="1">
    <location>
        <begin position="1"/>
        <end position="57"/>
    </location>
</feature>
<feature type="compositionally biased region" description="Basic residues" evidence="1">
    <location>
        <begin position="1"/>
        <end position="10"/>
    </location>
</feature>
<dbReference type="Proteomes" id="UP000824469">
    <property type="component" value="Unassembled WGS sequence"/>
</dbReference>
<name>A0AA38G2J4_TAXCH</name>
<accession>A0AA38G2J4</accession>
<evidence type="ECO:0000313" key="2">
    <source>
        <dbReference type="EMBL" id="KAH9314596.1"/>
    </source>
</evidence>
<organism evidence="2 3">
    <name type="scientific">Taxus chinensis</name>
    <name type="common">Chinese yew</name>
    <name type="synonym">Taxus wallichiana var. chinensis</name>
    <dbReference type="NCBI Taxonomy" id="29808"/>
    <lineage>
        <taxon>Eukaryota</taxon>
        <taxon>Viridiplantae</taxon>
        <taxon>Streptophyta</taxon>
        <taxon>Embryophyta</taxon>
        <taxon>Tracheophyta</taxon>
        <taxon>Spermatophyta</taxon>
        <taxon>Pinopsida</taxon>
        <taxon>Pinidae</taxon>
        <taxon>Conifers II</taxon>
        <taxon>Cupressales</taxon>
        <taxon>Taxaceae</taxon>
        <taxon>Taxus</taxon>
    </lineage>
</organism>
<comment type="caution">
    <text evidence="2">The sequence shown here is derived from an EMBL/GenBank/DDBJ whole genome shotgun (WGS) entry which is preliminary data.</text>
</comment>
<dbReference type="PANTHER" id="PTHR36032:SF1">
    <property type="entry name" value="PHOSPHOPANTOTHENATE--CYSTEINE LIGASE 2"/>
    <property type="match status" value="1"/>
</dbReference>
<reference evidence="2 3" key="1">
    <citation type="journal article" date="2021" name="Nat. Plants">
        <title>The Taxus genome provides insights into paclitaxel biosynthesis.</title>
        <authorList>
            <person name="Xiong X."/>
            <person name="Gou J."/>
            <person name="Liao Q."/>
            <person name="Li Y."/>
            <person name="Zhou Q."/>
            <person name="Bi G."/>
            <person name="Li C."/>
            <person name="Du R."/>
            <person name="Wang X."/>
            <person name="Sun T."/>
            <person name="Guo L."/>
            <person name="Liang H."/>
            <person name="Lu P."/>
            <person name="Wu Y."/>
            <person name="Zhang Z."/>
            <person name="Ro D.K."/>
            <person name="Shang Y."/>
            <person name="Huang S."/>
            <person name="Yan J."/>
        </authorList>
    </citation>
    <scope>NUCLEOTIDE SEQUENCE [LARGE SCALE GENOMIC DNA]</scope>
    <source>
        <strain evidence="2">Ta-2019</strain>
    </source>
</reference>
<dbReference type="EMBL" id="JAHRHJ020000005">
    <property type="protein sequence ID" value="KAH9314596.1"/>
    <property type="molecule type" value="Genomic_DNA"/>
</dbReference>